<proteinExistence type="predicted"/>
<feature type="transmembrane region" description="Helical" evidence="6">
    <location>
        <begin position="35"/>
        <end position="57"/>
    </location>
</feature>
<sequence>MNLLSILGVLSSAIFSGTSLLYVTLGETIHQRSGIVNLGLEGIMLVSAAAGFAVTSISGNPYLGIFIAMIVGGLMNMILGFLIITRGANQLASGLALMFFGFGLSALIGKPYVGTRINALPRFSMPGLSNLPLLYTSLFKFDILIILVIPVAFLIWWLLFRTRWGLGLRAVGENANTAFASGRNPFVIRYQALFLGGMLAGLGAAHLSIAYTMNWTEYMTAGKGFIAVALVIFSKWHPLRAIVGALLFSGAVAFQLLLQSSGVQVSP</sequence>
<keyword evidence="3 6" id="KW-0812">Transmembrane</keyword>
<dbReference type="PANTHER" id="PTHR43370:SF2">
    <property type="entry name" value="ABC TRANSPORTER PERMEASE PROTEIN"/>
    <property type="match status" value="1"/>
</dbReference>
<name>A0A0F8ZDP3_9ZZZZ</name>
<dbReference type="PANTHER" id="PTHR43370">
    <property type="entry name" value="SUGAR ABC TRANSPORTER INTEGRAL MEMBRANE PROTEIN-RELATED"/>
    <property type="match status" value="1"/>
</dbReference>
<evidence type="ECO:0000256" key="1">
    <source>
        <dbReference type="ARBA" id="ARBA00004651"/>
    </source>
</evidence>
<evidence type="ECO:0008006" key="8">
    <source>
        <dbReference type="Google" id="ProtNLM"/>
    </source>
</evidence>
<evidence type="ECO:0000256" key="3">
    <source>
        <dbReference type="ARBA" id="ARBA00022692"/>
    </source>
</evidence>
<dbReference type="GO" id="GO:0022857">
    <property type="term" value="F:transmembrane transporter activity"/>
    <property type="evidence" value="ECO:0007669"/>
    <property type="project" value="InterPro"/>
</dbReference>
<dbReference type="EMBL" id="LAZR01060941">
    <property type="protein sequence ID" value="KKK64619.1"/>
    <property type="molecule type" value="Genomic_DNA"/>
</dbReference>
<dbReference type="Pfam" id="PF02653">
    <property type="entry name" value="BPD_transp_2"/>
    <property type="match status" value="1"/>
</dbReference>
<dbReference type="CDD" id="cd06580">
    <property type="entry name" value="TM_PBP1_transp_TpRbsC_like"/>
    <property type="match status" value="1"/>
</dbReference>
<feature type="transmembrane region" description="Helical" evidence="6">
    <location>
        <begin position="192"/>
        <end position="212"/>
    </location>
</feature>
<organism evidence="7">
    <name type="scientific">marine sediment metagenome</name>
    <dbReference type="NCBI Taxonomy" id="412755"/>
    <lineage>
        <taxon>unclassified sequences</taxon>
        <taxon>metagenomes</taxon>
        <taxon>ecological metagenomes</taxon>
    </lineage>
</organism>
<evidence type="ECO:0000256" key="2">
    <source>
        <dbReference type="ARBA" id="ARBA00022475"/>
    </source>
</evidence>
<feature type="transmembrane region" description="Helical" evidence="6">
    <location>
        <begin position="91"/>
        <end position="113"/>
    </location>
</feature>
<comment type="subcellular location">
    <subcellularLocation>
        <location evidence="1">Cell membrane</location>
        <topology evidence="1">Multi-pass membrane protein</topology>
    </subcellularLocation>
</comment>
<feature type="non-terminal residue" evidence="7">
    <location>
        <position position="267"/>
    </location>
</feature>
<protein>
    <recommendedName>
        <fullName evidence="8">ABC transporter permease</fullName>
    </recommendedName>
</protein>
<feature type="transmembrane region" description="Helical" evidence="6">
    <location>
        <begin position="63"/>
        <end position="84"/>
    </location>
</feature>
<dbReference type="AlphaFoldDB" id="A0A0F8ZDP3"/>
<feature type="transmembrane region" description="Helical" evidence="6">
    <location>
        <begin position="6"/>
        <end position="23"/>
    </location>
</feature>
<reference evidence="7" key="1">
    <citation type="journal article" date="2015" name="Nature">
        <title>Complex archaea that bridge the gap between prokaryotes and eukaryotes.</title>
        <authorList>
            <person name="Spang A."/>
            <person name="Saw J.H."/>
            <person name="Jorgensen S.L."/>
            <person name="Zaremba-Niedzwiedzka K."/>
            <person name="Martijn J."/>
            <person name="Lind A.E."/>
            <person name="van Eijk R."/>
            <person name="Schleper C."/>
            <person name="Guy L."/>
            <person name="Ettema T.J."/>
        </authorList>
    </citation>
    <scope>NUCLEOTIDE SEQUENCE</scope>
</reference>
<feature type="transmembrane region" description="Helical" evidence="6">
    <location>
        <begin position="133"/>
        <end position="159"/>
    </location>
</feature>
<evidence type="ECO:0000256" key="6">
    <source>
        <dbReference type="SAM" id="Phobius"/>
    </source>
</evidence>
<keyword evidence="4 6" id="KW-1133">Transmembrane helix</keyword>
<evidence type="ECO:0000256" key="4">
    <source>
        <dbReference type="ARBA" id="ARBA00022989"/>
    </source>
</evidence>
<dbReference type="InterPro" id="IPR001851">
    <property type="entry name" value="ABC_transp_permease"/>
</dbReference>
<keyword evidence="5 6" id="KW-0472">Membrane</keyword>
<feature type="transmembrane region" description="Helical" evidence="6">
    <location>
        <begin position="218"/>
        <end position="234"/>
    </location>
</feature>
<keyword evidence="2" id="KW-1003">Cell membrane</keyword>
<feature type="transmembrane region" description="Helical" evidence="6">
    <location>
        <begin position="241"/>
        <end position="258"/>
    </location>
</feature>
<accession>A0A0F8ZDP3</accession>
<evidence type="ECO:0000313" key="7">
    <source>
        <dbReference type="EMBL" id="KKK64619.1"/>
    </source>
</evidence>
<gene>
    <name evidence="7" type="ORF">LCGC14_2982380</name>
</gene>
<comment type="caution">
    <text evidence="7">The sequence shown here is derived from an EMBL/GenBank/DDBJ whole genome shotgun (WGS) entry which is preliminary data.</text>
</comment>
<dbReference type="GO" id="GO:0005886">
    <property type="term" value="C:plasma membrane"/>
    <property type="evidence" value="ECO:0007669"/>
    <property type="project" value="UniProtKB-SubCell"/>
</dbReference>
<evidence type="ECO:0000256" key="5">
    <source>
        <dbReference type="ARBA" id="ARBA00023136"/>
    </source>
</evidence>